<dbReference type="InterPro" id="IPR043770">
    <property type="entry name" value="DUF5716_C"/>
</dbReference>
<dbReference type="EMBL" id="JBBMEX010000007">
    <property type="protein sequence ID" value="MEQ2557858.1"/>
    <property type="molecule type" value="Genomic_DNA"/>
</dbReference>
<evidence type="ECO:0000313" key="3">
    <source>
        <dbReference type="Proteomes" id="UP001454489"/>
    </source>
</evidence>
<evidence type="ECO:0000313" key="2">
    <source>
        <dbReference type="EMBL" id="MEQ2557858.1"/>
    </source>
</evidence>
<dbReference type="RefSeq" id="WP_353530866.1">
    <property type="nucleotide sequence ID" value="NZ_JBBMEX010000007.1"/>
</dbReference>
<dbReference type="Proteomes" id="UP001454489">
    <property type="component" value="Unassembled WGS sequence"/>
</dbReference>
<keyword evidence="3" id="KW-1185">Reference proteome</keyword>
<comment type="caution">
    <text evidence="2">The sequence shown here is derived from an EMBL/GenBank/DDBJ whole genome shotgun (WGS) entry which is preliminary data.</text>
</comment>
<evidence type="ECO:0000259" key="1">
    <source>
        <dbReference type="Pfam" id="PF18980"/>
    </source>
</evidence>
<organism evidence="2 3">
    <name type="scientific">Maccoyibacter intestinihominis</name>
    <dbReference type="NCBI Taxonomy" id="3133499"/>
    <lineage>
        <taxon>Bacteria</taxon>
        <taxon>Bacillati</taxon>
        <taxon>Bacillota</taxon>
        <taxon>Clostridia</taxon>
        <taxon>Lachnospirales</taxon>
        <taxon>Lachnospiraceae</taxon>
        <taxon>Maccoyibacter</taxon>
    </lineage>
</organism>
<feature type="domain" description="DUF5716" evidence="1">
    <location>
        <begin position="126"/>
        <end position="410"/>
    </location>
</feature>
<dbReference type="Pfam" id="PF18980">
    <property type="entry name" value="DUF5716_C"/>
    <property type="match status" value="1"/>
</dbReference>
<sequence>MSERLLDKLYIGIDLKEESAMLSYFHPGMERPATVSFVAGSSEYSLPLVVAKRHGIGQWVYGKDAERLAEAGQGTKAENLFRQALNKNRITVEGREYPAEDLFLLFIKKILSIPNKLDRERKLERLVFAVQTVTEECVRLLDRVRQELELSEEQFEVVDYKECFCFYHCNQEEKLQNHQAGLFDGSSEKIVYYSLEKEKRTKPCVVTIKEQKLGILTDDKDAGFLAMAQQAFDKQLVSTVYFVGSAFDGGWMQESLKYICRGRRAFLGKNLYSLGACFVAFQKKETEREYVYLGDSEFKMNISLKVRKKQELEFYSLVTAGENWYLKEHSCEVILDGTDTVELWLQHPYGREAKIESLELADLPKRPARTTRIRITVHLLGDTKAEIEIEDLGFGELFPSSEKVWKYTMEF</sequence>
<proteinExistence type="predicted"/>
<protein>
    <submittedName>
        <fullName evidence="2">DUF5716 family protein</fullName>
    </submittedName>
</protein>
<name>A0ABV1HEC1_9FIRM</name>
<reference evidence="2 3" key="1">
    <citation type="submission" date="2024-03" db="EMBL/GenBank/DDBJ databases">
        <title>Human intestinal bacterial collection.</title>
        <authorList>
            <person name="Pauvert C."/>
            <person name="Hitch T.C.A."/>
            <person name="Clavel T."/>
        </authorList>
    </citation>
    <scope>NUCLEOTIDE SEQUENCE [LARGE SCALE GENOMIC DNA]</scope>
    <source>
        <strain evidence="2 3">CLA-AA-H185</strain>
    </source>
</reference>
<gene>
    <name evidence="2" type="ORF">WMO43_08260</name>
</gene>
<accession>A0ABV1HEC1</accession>